<dbReference type="PATRIC" id="fig|220754.4.peg.3497"/>
<protein>
    <submittedName>
        <fullName evidence="2">Phosphoribulokinase</fullName>
    </submittedName>
</protein>
<organism evidence="2 3">
    <name type="scientific">Jeotgalibacillus campisalis</name>
    <dbReference type="NCBI Taxonomy" id="220754"/>
    <lineage>
        <taxon>Bacteria</taxon>
        <taxon>Bacillati</taxon>
        <taxon>Bacillota</taxon>
        <taxon>Bacilli</taxon>
        <taxon>Bacillales</taxon>
        <taxon>Caryophanaceae</taxon>
        <taxon>Jeotgalibacillus</taxon>
    </lineage>
</organism>
<reference evidence="2 3" key="1">
    <citation type="submission" date="2015-01" db="EMBL/GenBank/DDBJ databases">
        <title>Jeotgalibacillus campisalis genome sequencing.</title>
        <authorList>
            <person name="Goh K.M."/>
            <person name="Chan K.-G."/>
            <person name="Yaakop A.S."/>
            <person name="Ee R."/>
            <person name="Gan H.M."/>
            <person name="Chan C.S."/>
        </authorList>
    </citation>
    <scope>NUCLEOTIDE SEQUENCE [LARGE SCALE GENOMIC DNA]</scope>
    <source>
        <strain evidence="2 3">SF-57</strain>
    </source>
</reference>
<gene>
    <name evidence="2" type="ORF">KR50_34830</name>
</gene>
<evidence type="ECO:0000313" key="3">
    <source>
        <dbReference type="Proteomes" id="UP000031972"/>
    </source>
</evidence>
<evidence type="ECO:0000313" key="2">
    <source>
        <dbReference type="EMBL" id="KIL43080.1"/>
    </source>
</evidence>
<dbReference type="GO" id="GO:0005524">
    <property type="term" value="F:ATP binding"/>
    <property type="evidence" value="ECO:0007669"/>
    <property type="project" value="InterPro"/>
</dbReference>
<sequence>MIDLVQKTADLLKSTNRKMMIGISGHGAAGKSTFTHQLMNHLPQDEVNYVNTDPYIIGSSLRQYTTLNYLHQNIEHQSKVTACHPAAHNVFALERDIKMLRDGLDLYTIGTDYMESVLLSLRKITIIEGMTTAFVDPELFDLTLFFYTDGETELVRRGIRDVTERGADLSYLQQSHEQRRMQYDLFMHPYRANFDIVIKNSNDHYSLEKGIEKLNTQKP</sequence>
<dbReference type="Proteomes" id="UP000031972">
    <property type="component" value="Unassembled WGS sequence"/>
</dbReference>
<dbReference type="InterPro" id="IPR027417">
    <property type="entry name" value="P-loop_NTPase"/>
</dbReference>
<proteinExistence type="predicted"/>
<dbReference type="InterPro" id="IPR006083">
    <property type="entry name" value="PRK/URK"/>
</dbReference>
<dbReference type="AlphaFoldDB" id="A0A0C2QYH5"/>
<keyword evidence="3" id="KW-1185">Reference proteome</keyword>
<dbReference type="Gene3D" id="3.40.50.300">
    <property type="entry name" value="P-loop containing nucleotide triphosphate hydrolases"/>
    <property type="match status" value="1"/>
</dbReference>
<dbReference type="GO" id="GO:0016301">
    <property type="term" value="F:kinase activity"/>
    <property type="evidence" value="ECO:0007669"/>
    <property type="project" value="UniProtKB-KW"/>
</dbReference>
<keyword evidence="2" id="KW-0808">Transferase</keyword>
<dbReference type="Pfam" id="PF00485">
    <property type="entry name" value="PRK"/>
    <property type="match status" value="1"/>
</dbReference>
<keyword evidence="2" id="KW-0418">Kinase</keyword>
<accession>A0A0C2QYH5</accession>
<evidence type="ECO:0000259" key="1">
    <source>
        <dbReference type="Pfam" id="PF00485"/>
    </source>
</evidence>
<dbReference type="RefSeq" id="WP_041061349.1">
    <property type="nucleotide sequence ID" value="NZ_JXRR01000022.1"/>
</dbReference>
<name>A0A0C2QYH5_9BACL</name>
<comment type="caution">
    <text evidence="2">The sequence shown here is derived from an EMBL/GenBank/DDBJ whole genome shotgun (WGS) entry which is preliminary data.</text>
</comment>
<dbReference type="SUPFAM" id="SSF52540">
    <property type="entry name" value="P-loop containing nucleoside triphosphate hydrolases"/>
    <property type="match status" value="1"/>
</dbReference>
<dbReference type="OrthoDB" id="2388275at2"/>
<dbReference type="EMBL" id="JXRR01000022">
    <property type="protein sequence ID" value="KIL43080.1"/>
    <property type="molecule type" value="Genomic_DNA"/>
</dbReference>
<feature type="domain" description="Phosphoribulokinase/uridine kinase" evidence="1">
    <location>
        <begin position="20"/>
        <end position="201"/>
    </location>
</feature>